<keyword evidence="10 18" id="KW-0808">Transferase</keyword>
<dbReference type="KEGG" id="xap:XA3_08320"/>
<evidence type="ECO:0000256" key="19">
    <source>
        <dbReference type="SAM" id="Phobius"/>
    </source>
</evidence>
<evidence type="ECO:0000256" key="16">
    <source>
        <dbReference type="ARBA" id="ARBA00023209"/>
    </source>
</evidence>
<feature type="transmembrane region" description="Helical" evidence="19">
    <location>
        <begin position="81"/>
        <end position="98"/>
    </location>
</feature>
<feature type="transmembrane region" description="Helical" evidence="19">
    <location>
        <begin position="130"/>
        <end position="150"/>
    </location>
</feature>
<evidence type="ECO:0000256" key="13">
    <source>
        <dbReference type="ARBA" id="ARBA00022989"/>
    </source>
</evidence>
<keyword evidence="14" id="KW-0443">Lipid metabolism</keyword>
<keyword evidence="15 19" id="KW-0472">Membrane</keyword>
<reference evidence="20 21" key="1">
    <citation type="journal article" date="2023" name="Microbiol. Spectr.">
        <title>Symbiosis of Carpenter Bees with Uncharacterized Lactic Acid Bacteria Showing NAD Auxotrophy.</title>
        <authorList>
            <person name="Kawasaki S."/>
            <person name="Ozawa K."/>
            <person name="Mori T."/>
            <person name="Yamamoto A."/>
            <person name="Ito M."/>
            <person name="Ohkuma M."/>
            <person name="Sakamoto M."/>
            <person name="Matsutani M."/>
        </authorList>
    </citation>
    <scope>NUCLEOTIDE SEQUENCE [LARGE SCALE GENOMIC DNA]</scope>
    <source>
        <strain evidence="20 21">XA3</strain>
    </source>
</reference>
<feature type="transmembrane region" description="Helical" evidence="19">
    <location>
        <begin position="48"/>
        <end position="66"/>
    </location>
</feature>
<comment type="subcellular location">
    <subcellularLocation>
        <location evidence="2">Cell membrane</location>
        <topology evidence="2">Multi-pass membrane protein</topology>
    </subcellularLocation>
</comment>
<dbReference type="RefSeq" id="WP_317636296.1">
    <property type="nucleotide sequence ID" value="NZ_AP026802.1"/>
</dbReference>
<evidence type="ECO:0000256" key="1">
    <source>
        <dbReference type="ARBA" id="ARBA00001698"/>
    </source>
</evidence>
<keyword evidence="12 18" id="KW-0548">Nucleotidyltransferase</keyword>
<evidence type="ECO:0000256" key="15">
    <source>
        <dbReference type="ARBA" id="ARBA00023136"/>
    </source>
</evidence>
<evidence type="ECO:0000313" key="21">
    <source>
        <dbReference type="Proteomes" id="UP001321861"/>
    </source>
</evidence>
<evidence type="ECO:0000256" key="18">
    <source>
        <dbReference type="RuleBase" id="RU003938"/>
    </source>
</evidence>
<comment type="similarity">
    <text evidence="5 18">Belongs to the CDS family.</text>
</comment>
<dbReference type="GO" id="GO:0016024">
    <property type="term" value="P:CDP-diacylglycerol biosynthetic process"/>
    <property type="evidence" value="ECO:0007669"/>
    <property type="project" value="TreeGrafter"/>
</dbReference>
<dbReference type="PROSITE" id="PS01315">
    <property type="entry name" value="CDS"/>
    <property type="match status" value="1"/>
</dbReference>
<evidence type="ECO:0000256" key="3">
    <source>
        <dbReference type="ARBA" id="ARBA00005119"/>
    </source>
</evidence>
<dbReference type="PANTHER" id="PTHR46382">
    <property type="entry name" value="PHOSPHATIDATE CYTIDYLYLTRANSFERASE"/>
    <property type="match status" value="1"/>
</dbReference>
<dbReference type="GO" id="GO:0005886">
    <property type="term" value="C:plasma membrane"/>
    <property type="evidence" value="ECO:0007669"/>
    <property type="project" value="UniProtKB-SubCell"/>
</dbReference>
<evidence type="ECO:0000256" key="5">
    <source>
        <dbReference type="ARBA" id="ARBA00010185"/>
    </source>
</evidence>
<dbReference type="Pfam" id="PF01148">
    <property type="entry name" value="CTP_transf_1"/>
    <property type="match status" value="1"/>
</dbReference>
<dbReference type="Proteomes" id="UP001321861">
    <property type="component" value="Chromosome"/>
</dbReference>
<keyword evidence="13 19" id="KW-1133">Transmembrane helix</keyword>
<comment type="pathway">
    <text evidence="4">Lipid metabolism.</text>
</comment>
<dbReference type="InterPro" id="IPR000374">
    <property type="entry name" value="PC_trans"/>
</dbReference>
<keyword evidence="8" id="KW-1003">Cell membrane</keyword>
<evidence type="ECO:0000256" key="4">
    <source>
        <dbReference type="ARBA" id="ARBA00005189"/>
    </source>
</evidence>
<proteinExistence type="inferred from homology"/>
<feature type="transmembrane region" description="Helical" evidence="19">
    <location>
        <begin position="196"/>
        <end position="216"/>
    </location>
</feature>
<evidence type="ECO:0000256" key="8">
    <source>
        <dbReference type="ARBA" id="ARBA00022475"/>
    </source>
</evidence>
<evidence type="ECO:0000256" key="14">
    <source>
        <dbReference type="ARBA" id="ARBA00023098"/>
    </source>
</evidence>
<evidence type="ECO:0000256" key="7">
    <source>
        <dbReference type="ARBA" id="ARBA00019373"/>
    </source>
</evidence>
<evidence type="ECO:0000313" key="20">
    <source>
        <dbReference type="EMBL" id="BDR58391.1"/>
    </source>
</evidence>
<evidence type="ECO:0000256" key="6">
    <source>
        <dbReference type="ARBA" id="ARBA00012487"/>
    </source>
</evidence>
<evidence type="ECO:0000256" key="9">
    <source>
        <dbReference type="ARBA" id="ARBA00022516"/>
    </source>
</evidence>
<evidence type="ECO:0000256" key="11">
    <source>
        <dbReference type="ARBA" id="ARBA00022692"/>
    </source>
</evidence>
<feature type="transmembrane region" description="Helical" evidence="19">
    <location>
        <begin position="6"/>
        <end position="36"/>
    </location>
</feature>
<evidence type="ECO:0000256" key="10">
    <source>
        <dbReference type="ARBA" id="ARBA00022679"/>
    </source>
</evidence>
<dbReference type="EMBL" id="AP026802">
    <property type="protein sequence ID" value="BDR58391.1"/>
    <property type="molecule type" value="Genomic_DNA"/>
</dbReference>
<feature type="transmembrane region" description="Helical" evidence="19">
    <location>
        <begin position="105"/>
        <end position="124"/>
    </location>
</feature>
<name>A0AAU9D7M9_9LACO</name>
<keyword evidence="9" id="KW-0444">Lipid biosynthesis</keyword>
<dbReference type="PANTHER" id="PTHR46382:SF1">
    <property type="entry name" value="PHOSPHATIDATE CYTIDYLYLTRANSFERASE"/>
    <property type="match status" value="1"/>
</dbReference>
<gene>
    <name evidence="20" type="ORF">XA3_08320</name>
</gene>
<keyword evidence="17" id="KW-1208">Phospholipid metabolism</keyword>
<comment type="catalytic activity">
    <reaction evidence="1 18">
        <text>a 1,2-diacyl-sn-glycero-3-phosphate + CTP + H(+) = a CDP-1,2-diacyl-sn-glycerol + diphosphate</text>
        <dbReference type="Rhea" id="RHEA:16229"/>
        <dbReference type="ChEBI" id="CHEBI:15378"/>
        <dbReference type="ChEBI" id="CHEBI:33019"/>
        <dbReference type="ChEBI" id="CHEBI:37563"/>
        <dbReference type="ChEBI" id="CHEBI:58332"/>
        <dbReference type="ChEBI" id="CHEBI:58608"/>
        <dbReference type="EC" id="2.7.7.41"/>
    </reaction>
</comment>
<feature type="transmembrane region" description="Helical" evidence="19">
    <location>
        <begin position="171"/>
        <end position="190"/>
    </location>
</feature>
<dbReference type="EC" id="2.7.7.41" evidence="6 18"/>
<accession>A0AAU9D7M9</accession>
<protein>
    <recommendedName>
        <fullName evidence="7 18">Phosphatidate cytidylyltransferase</fullName>
        <ecNumber evidence="6 18">2.7.7.41</ecNumber>
    </recommendedName>
</protein>
<keyword evidence="16" id="KW-0594">Phospholipid biosynthesis</keyword>
<organism evidence="20 21">
    <name type="scientific">Xylocopilactobacillus apicola</name>
    <dbReference type="NCBI Taxonomy" id="2932184"/>
    <lineage>
        <taxon>Bacteria</taxon>
        <taxon>Bacillati</taxon>
        <taxon>Bacillota</taxon>
        <taxon>Bacilli</taxon>
        <taxon>Lactobacillales</taxon>
        <taxon>Lactobacillaceae</taxon>
        <taxon>Xylocopilactobacillus</taxon>
    </lineage>
</organism>
<keyword evidence="21" id="KW-1185">Reference proteome</keyword>
<dbReference type="AlphaFoldDB" id="A0AAU9D7M9"/>
<evidence type="ECO:0000256" key="12">
    <source>
        <dbReference type="ARBA" id="ARBA00022695"/>
    </source>
</evidence>
<comment type="pathway">
    <text evidence="3 18">Phospholipid metabolism; CDP-diacylglycerol biosynthesis; CDP-diacylglycerol from sn-glycerol 3-phosphate: step 3/3.</text>
</comment>
<evidence type="ECO:0000256" key="17">
    <source>
        <dbReference type="ARBA" id="ARBA00023264"/>
    </source>
</evidence>
<evidence type="ECO:0000256" key="2">
    <source>
        <dbReference type="ARBA" id="ARBA00004651"/>
    </source>
</evidence>
<sequence>MKTRIITAVVALAIFIPILWLGGIYIEIASAVLAFVGVSEIFIMKKMMVIHPIAILAMLMGVALTLPDTFFKGLWLNKNGLFYAFILILLVATVFYNQTFNIEDAGVIAICTFYVGHGFFYLTAARDKGLPYLFYALLLVWTTDIFAYLVGRKFGKHPLDPVVSPHKTWEGSVGGTIAAVIVVLIYNAFVPLQKNLGILIIATIALSIIGQIGDLAESSLKRHYNVKDSGKILPGHGGILDRFDSFLFVFPCLHLLGFF</sequence>
<keyword evidence="11 18" id="KW-0812">Transmembrane</keyword>
<dbReference type="GO" id="GO:0004605">
    <property type="term" value="F:phosphatidate cytidylyltransferase activity"/>
    <property type="evidence" value="ECO:0007669"/>
    <property type="project" value="UniProtKB-EC"/>
</dbReference>